<dbReference type="GO" id="GO:0008977">
    <property type="term" value="F:prephenate dehydrogenase (NAD+) activity"/>
    <property type="evidence" value="ECO:0007669"/>
    <property type="project" value="UniProtKB-EC"/>
</dbReference>
<dbReference type="InterPro" id="IPR046825">
    <property type="entry name" value="PDH_C"/>
</dbReference>
<name>A0ABT9VKN6_9BACI</name>
<dbReference type="InterPro" id="IPR050812">
    <property type="entry name" value="Preph/Arog_dehydrog"/>
</dbReference>
<comment type="caution">
    <text evidence="12">The sequence shown here is derived from an EMBL/GenBank/DDBJ whole genome shotgun (WGS) entry which is preliminary data.</text>
</comment>
<dbReference type="InterPro" id="IPR046826">
    <property type="entry name" value="PDH_N"/>
</dbReference>
<keyword evidence="8" id="KW-0057">Aromatic amino acid biosynthesis</keyword>
<dbReference type="InterPro" id="IPR002912">
    <property type="entry name" value="ACT_dom"/>
</dbReference>
<dbReference type="InterPro" id="IPR036291">
    <property type="entry name" value="NAD(P)-bd_dom_sf"/>
</dbReference>
<dbReference type="SUPFAM" id="SSF51735">
    <property type="entry name" value="NAD(P)-binding Rossmann-fold domains"/>
    <property type="match status" value="1"/>
</dbReference>
<evidence type="ECO:0000256" key="4">
    <source>
        <dbReference type="ARBA" id="ARBA00016891"/>
    </source>
</evidence>
<keyword evidence="8" id="KW-0028">Amino-acid biosynthesis</keyword>
<accession>A0ABT9VKN6</accession>
<gene>
    <name evidence="12" type="ORF">J2S06_000614</name>
</gene>
<reference evidence="12 13" key="1">
    <citation type="submission" date="2023-07" db="EMBL/GenBank/DDBJ databases">
        <title>Genomic Encyclopedia of Type Strains, Phase IV (KMG-IV): sequencing the most valuable type-strain genomes for metagenomic binning, comparative biology and taxonomic classification.</title>
        <authorList>
            <person name="Goeker M."/>
        </authorList>
    </citation>
    <scope>NUCLEOTIDE SEQUENCE [LARGE SCALE GENOMIC DNA]</scope>
    <source>
        <strain evidence="12 13">DSM 19092</strain>
    </source>
</reference>
<organism evidence="12 13">
    <name type="scientific">Aeribacillus alveayuensis</name>
    <dbReference type="NCBI Taxonomy" id="279215"/>
    <lineage>
        <taxon>Bacteria</taxon>
        <taxon>Bacillati</taxon>
        <taxon>Bacillota</taxon>
        <taxon>Bacilli</taxon>
        <taxon>Bacillales</taxon>
        <taxon>Bacillaceae</taxon>
        <taxon>Aeribacillus</taxon>
    </lineage>
</organism>
<protein>
    <recommendedName>
        <fullName evidence="4">Prephenate dehydrogenase</fullName>
        <ecNumber evidence="3">1.3.1.12</ecNumber>
    </recommendedName>
</protein>
<dbReference type="Pfam" id="PF02153">
    <property type="entry name" value="PDH_N"/>
    <property type="match status" value="1"/>
</dbReference>
<dbReference type="NCBIfam" id="NF005107">
    <property type="entry name" value="PRK06545.1-5"/>
    <property type="match status" value="1"/>
</dbReference>
<keyword evidence="5" id="KW-0827">Tyrosine biosynthesis</keyword>
<dbReference type="EC" id="1.3.1.12" evidence="3"/>
<dbReference type="PROSITE" id="PS51176">
    <property type="entry name" value="PDH_ADH"/>
    <property type="match status" value="1"/>
</dbReference>
<evidence type="ECO:0000256" key="5">
    <source>
        <dbReference type="ARBA" id="ARBA00022498"/>
    </source>
</evidence>
<keyword evidence="7" id="KW-0520">NAD</keyword>
<dbReference type="RefSeq" id="WP_044749081.1">
    <property type="nucleotide sequence ID" value="NZ_JAUSTR010000001.1"/>
</dbReference>
<proteinExistence type="inferred from homology"/>
<keyword evidence="13" id="KW-1185">Reference proteome</keyword>
<evidence type="ECO:0000259" key="10">
    <source>
        <dbReference type="PROSITE" id="PS51176"/>
    </source>
</evidence>
<evidence type="ECO:0000256" key="6">
    <source>
        <dbReference type="ARBA" id="ARBA00023002"/>
    </source>
</evidence>
<dbReference type="Proteomes" id="UP001225646">
    <property type="component" value="Unassembled WGS sequence"/>
</dbReference>
<dbReference type="CDD" id="cd04909">
    <property type="entry name" value="ACT_PDH-BS"/>
    <property type="match status" value="1"/>
</dbReference>
<comment type="catalytic activity">
    <reaction evidence="9">
        <text>prephenate + NAD(+) = 3-(4-hydroxyphenyl)pyruvate + CO2 + NADH</text>
        <dbReference type="Rhea" id="RHEA:13869"/>
        <dbReference type="ChEBI" id="CHEBI:16526"/>
        <dbReference type="ChEBI" id="CHEBI:29934"/>
        <dbReference type="ChEBI" id="CHEBI:36242"/>
        <dbReference type="ChEBI" id="CHEBI:57540"/>
        <dbReference type="ChEBI" id="CHEBI:57945"/>
        <dbReference type="EC" id="1.3.1.12"/>
    </reaction>
</comment>
<dbReference type="PANTHER" id="PTHR21363:SF0">
    <property type="entry name" value="PREPHENATE DEHYDROGENASE [NADP(+)]"/>
    <property type="match status" value="1"/>
</dbReference>
<dbReference type="InterPro" id="IPR003099">
    <property type="entry name" value="Prephen_DH"/>
</dbReference>
<evidence type="ECO:0000256" key="2">
    <source>
        <dbReference type="ARBA" id="ARBA00007964"/>
    </source>
</evidence>
<dbReference type="InterPro" id="IPR008927">
    <property type="entry name" value="6-PGluconate_DH-like_C_sf"/>
</dbReference>
<evidence type="ECO:0000256" key="9">
    <source>
        <dbReference type="ARBA" id="ARBA00049260"/>
    </source>
</evidence>
<comment type="similarity">
    <text evidence="2">Belongs to the prephenate/arogenate dehydrogenase family.</text>
</comment>
<evidence type="ECO:0000313" key="12">
    <source>
        <dbReference type="EMBL" id="MDQ0161544.1"/>
    </source>
</evidence>
<evidence type="ECO:0000313" key="13">
    <source>
        <dbReference type="Proteomes" id="UP001225646"/>
    </source>
</evidence>
<dbReference type="Pfam" id="PF20463">
    <property type="entry name" value="PDH_C"/>
    <property type="match status" value="1"/>
</dbReference>
<dbReference type="SUPFAM" id="SSF48179">
    <property type="entry name" value="6-phosphogluconate dehydrogenase C-terminal domain-like"/>
    <property type="match status" value="1"/>
</dbReference>
<evidence type="ECO:0000256" key="8">
    <source>
        <dbReference type="ARBA" id="ARBA00023141"/>
    </source>
</evidence>
<dbReference type="Gene3D" id="1.10.3660.10">
    <property type="entry name" value="6-phosphogluconate dehydrogenase C-terminal like domain"/>
    <property type="match status" value="1"/>
</dbReference>
<evidence type="ECO:0000256" key="1">
    <source>
        <dbReference type="ARBA" id="ARBA00005067"/>
    </source>
</evidence>
<feature type="domain" description="ACT" evidence="11">
    <location>
        <begin position="296"/>
        <end position="366"/>
    </location>
</feature>
<dbReference type="EMBL" id="JAUSTR010000001">
    <property type="protein sequence ID" value="MDQ0161544.1"/>
    <property type="molecule type" value="Genomic_DNA"/>
</dbReference>
<sequence length="366" mass="41416">MKKVFFIGLGLIGGSIALSIKKEYDDYEMIGYDIQDDQTKMAKALNVIDEVASSIKEGAEGADFIILSTPVEQTICILSELGKIKLKTNAIITDVGSTKKKIVEHAKRTLPNHVTFIGGHPMAGSHKSGVIAAKAHLFENAFYILTPNENESEENVNQLKALLKGTKAQFVVMNPEEHDYITGIISHFPHIIAASLVHQAEKNEDHFPLIKRMAAGGFRDITRIASGNPIMWRDILLHNKNIISKLFEQWIEEMKKLQKMVQEENGHEIYTYFHQAKTYRDGLPERQKGAIPSFYDLYVDVPDYPGVISEITGYLAKENISITNIQIIEAREEIYGVLRISFQSEHDRDQANQCIKKYTNYETFIQ</sequence>
<dbReference type="PANTHER" id="PTHR21363">
    <property type="entry name" value="PREPHENATE DEHYDROGENASE"/>
    <property type="match status" value="1"/>
</dbReference>
<keyword evidence="6 12" id="KW-0560">Oxidoreductase</keyword>
<dbReference type="SUPFAM" id="SSF55021">
    <property type="entry name" value="ACT-like"/>
    <property type="match status" value="1"/>
</dbReference>
<feature type="domain" description="Prephenate/arogenate dehydrogenase" evidence="10">
    <location>
        <begin position="2"/>
        <end position="291"/>
    </location>
</feature>
<evidence type="ECO:0000259" key="11">
    <source>
        <dbReference type="PROSITE" id="PS51671"/>
    </source>
</evidence>
<dbReference type="PROSITE" id="PS51671">
    <property type="entry name" value="ACT"/>
    <property type="match status" value="1"/>
</dbReference>
<dbReference type="InterPro" id="IPR045865">
    <property type="entry name" value="ACT-like_dom_sf"/>
</dbReference>
<evidence type="ECO:0000256" key="7">
    <source>
        <dbReference type="ARBA" id="ARBA00023027"/>
    </source>
</evidence>
<evidence type="ECO:0000256" key="3">
    <source>
        <dbReference type="ARBA" id="ARBA00012068"/>
    </source>
</evidence>
<dbReference type="Gene3D" id="3.30.70.260">
    <property type="match status" value="1"/>
</dbReference>
<dbReference type="Pfam" id="PF01842">
    <property type="entry name" value="ACT"/>
    <property type="match status" value="1"/>
</dbReference>
<comment type="pathway">
    <text evidence="1">Amino-acid biosynthesis; L-tyrosine biosynthesis; (4-hydroxyphenyl)pyruvate from prephenate (NAD(+) route): step 1/1.</text>
</comment>
<dbReference type="Gene3D" id="3.40.50.720">
    <property type="entry name" value="NAD(P)-binding Rossmann-like Domain"/>
    <property type="match status" value="1"/>
</dbReference>